<evidence type="ECO:0000256" key="1">
    <source>
        <dbReference type="SAM" id="MobiDB-lite"/>
    </source>
</evidence>
<feature type="compositionally biased region" description="Low complexity" evidence="1">
    <location>
        <begin position="187"/>
        <end position="204"/>
    </location>
</feature>
<keyword evidence="3" id="KW-1185">Reference proteome</keyword>
<feature type="compositionally biased region" description="Polar residues" evidence="1">
    <location>
        <begin position="436"/>
        <end position="449"/>
    </location>
</feature>
<feature type="compositionally biased region" description="Low complexity" evidence="1">
    <location>
        <begin position="498"/>
        <end position="518"/>
    </location>
</feature>
<feature type="region of interest" description="Disordered" evidence="1">
    <location>
        <begin position="76"/>
        <end position="95"/>
    </location>
</feature>
<dbReference type="Proteomes" id="UP000815677">
    <property type="component" value="Unassembled WGS sequence"/>
</dbReference>
<feature type="compositionally biased region" description="Basic residues" evidence="1">
    <location>
        <begin position="353"/>
        <end position="372"/>
    </location>
</feature>
<feature type="region of interest" description="Disordered" evidence="1">
    <location>
        <begin position="544"/>
        <end position="571"/>
    </location>
</feature>
<feature type="compositionally biased region" description="Basic residues" evidence="1">
    <location>
        <begin position="15"/>
        <end position="31"/>
    </location>
</feature>
<protein>
    <submittedName>
        <fullName evidence="2">Uncharacterized protein</fullName>
    </submittedName>
</protein>
<evidence type="ECO:0000313" key="2">
    <source>
        <dbReference type="EMBL" id="GAT45055.1"/>
    </source>
</evidence>
<feature type="region of interest" description="Disordered" evidence="1">
    <location>
        <begin position="470"/>
        <end position="520"/>
    </location>
</feature>
<feature type="region of interest" description="Disordered" evidence="1">
    <location>
        <begin position="1"/>
        <end position="39"/>
    </location>
</feature>
<organism evidence="2 3">
    <name type="scientific">Mycena chlorophos</name>
    <name type="common">Agaric fungus</name>
    <name type="synonym">Agaricus chlorophos</name>
    <dbReference type="NCBI Taxonomy" id="658473"/>
    <lineage>
        <taxon>Eukaryota</taxon>
        <taxon>Fungi</taxon>
        <taxon>Dikarya</taxon>
        <taxon>Basidiomycota</taxon>
        <taxon>Agaricomycotina</taxon>
        <taxon>Agaricomycetes</taxon>
        <taxon>Agaricomycetidae</taxon>
        <taxon>Agaricales</taxon>
        <taxon>Marasmiineae</taxon>
        <taxon>Mycenaceae</taxon>
        <taxon>Mycena</taxon>
    </lineage>
</organism>
<feature type="region of interest" description="Disordered" evidence="1">
    <location>
        <begin position="274"/>
        <end position="294"/>
    </location>
</feature>
<proteinExistence type="predicted"/>
<gene>
    <name evidence="2" type="ORF">MCHLO_02651</name>
</gene>
<reference evidence="2" key="1">
    <citation type="submission" date="2014-09" db="EMBL/GenBank/DDBJ databases">
        <title>Genome sequence of the luminous mushroom Mycena chlorophos for searching fungal bioluminescence genes.</title>
        <authorList>
            <person name="Tanaka Y."/>
            <person name="Kasuga D."/>
            <person name="Oba Y."/>
            <person name="Hase S."/>
            <person name="Sato K."/>
            <person name="Oba Y."/>
            <person name="Sakakibara Y."/>
        </authorList>
    </citation>
    <scope>NUCLEOTIDE SEQUENCE</scope>
</reference>
<dbReference type="EMBL" id="DF840609">
    <property type="protein sequence ID" value="GAT45055.1"/>
    <property type="molecule type" value="Genomic_DNA"/>
</dbReference>
<feature type="region of interest" description="Disordered" evidence="1">
    <location>
        <begin position="171"/>
        <end position="206"/>
    </location>
</feature>
<accession>A0ABQ0L1P0</accession>
<feature type="compositionally biased region" description="Low complexity" evidence="1">
    <location>
        <begin position="549"/>
        <end position="558"/>
    </location>
</feature>
<feature type="region of interest" description="Disordered" evidence="1">
    <location>
        <begin position="335"/>
        <end position="458"/>
    </location>
</feature>
<sequence length="571" mass="59074">MDVPIPHTPPPLAHTRQRSRPSTAHSRRSRSRPSTAATQRLAPFSITEFSDLVTTALALEPSASLELRFPGSTVVFPQPEPLGNGLGEGRHGGEGGRMRRLFSRLKTFVGGQLQVRRAKTVTRMSMVSVFSDGVGTGACGDGLGTDALLDVEDVQSAPACHASPSFEPFPYGHMQPQPFHAQQNRRSSVISTSSPPASESTHSHSLAHSTVSYSRLSNSFPPPSPTASIFSSVGSASGSGWHASVSECSNGSAGYLSSDNSFLATPASARANSFPLPARPWSSLTVRGGSGSAEDDAGFGSIGPGCGLGLGAPYAYDPFAKGTVRVVHHSYEALPSPTTTTYTNAQHQQSPQRARHRAASRRRGHGHAHGARTRVGSTINEMDVPSSAPPEVPAKDWTLDLGSSGVSRPGTGSGSGSGTGRQSVTPTPRTRLPSLSRPTNPVSSSLSARSTPTPTPSVLPLTSLVFVTQNTHAHTHSRSSSTGSDALPTPPPSLKDIATSPSSSASAAVAPSAGSAGTYPRAALRSRTRSRIPIPVAILQAQAGGLGDGPAATATATRGRVRASSPFPLSR</sequence>
<name>A0ABQ0L1P0_MYCCL</name>
<evidence type="ECO:0000313" key="3">
    <source>
        <dbReference type="Proteomes" id="UP000815677"/>
    </source>
</evidence>
<feature type="compositionally biased region" description="Pro residues" evidence="1">
    <location>
        <begin position="1"/>
        <end position="12"/>
    </location>
</feature>